<keyword evidence="1 2" id="KW-0238">DNA-binding</keyword>
<reference evidence="4 5" key="1">
    <citation type="journal article" date="2015" name="Genome Announc.">
        <title>Expanding the biotechnology potential of lactobacilli through comparative genomics of 213 strains and associated genera.</title>
        <authorList>
            <person name="Sun Z."/>
            <person name="Harris H.M."/>
            <person name="McCann A."/>
            <person name="Guo C."/>
            <person name="Argimon S."/>
            <person name="Zhang W."/>
            <person name="Yang X."/>
            <person name="Jeffery I.B."/>
            <person name="Cooney J.C."/>
            <person name="Kagawa T.F."/>
            <person name="Liu W."/>
            <person name="Song Y."/>
            <person name="Salvetti E."/>
            <person name="Wrobel A."/>
            <person name="Rasinkangas P."/>
            <person name="Parkhill J."/>
            <person name="Rea M.C."/>
            <person name="O'Sullivan O."/>
            <person name="Ritari J."/>
            <person name="Douillard F.P."/>
            <person name="Paul Ross R."/>
            <person name="Yang R."/>
            <person name="Briner A.E."/>
            <person name="Felis G.E."/>
            <person name="de Vos W.M."/>
            <person name="Barrangou R."/>
            <person name="Klaenhammer T.R."/>
            <person name="Caufield P.W."/>
            <person name="Cui Y."/>
            <person name="Zhang H."/>
            <person name="O'Toole P.W."/>
        </authorList>
    </citation>
    <scope>NUCLEOTIDE SEQUENCE [LARGE SCALE GENOMIC DNA]</scope>
    <source>
        <strain evidence="4 5">DSM 19972</strain>
    </source>
</reference>
<dbReference type="GO" id="GO:0003677">
    <property type="term" value="F:DNA binding"/>
    <property type="evidence" value="ECO:0007669"/>
    <property type="project" value="UniProtKB-UniRule"/>
</dbReference>
<dbReference type="EMBL" id="AZEH01000039">
    <property type="protein sequence ID" value="KRL04408.1"/>
    <property type="molecule type" value="Genomic_DNA"/>
</dbReference>
<evidence type="ECO:0000313" key="4">
    <source>
        <dbReference type="EMBL" id="KRL04408.1"/>
    </source>
</evidence>
<evidence type="ECO:0000313" key="5">
    <source>
        <dbReference type="Proteomes" id="UP000051686"/>
    </source>
</evidence>
<comment type="caution">
    <text evidence="4">The sequence shown here is derived from an EMBL/GenBank/DDBJ whole genome shotgun (WGS) entry which is preliminary data.</text>
</comment>
<gene>
    <name evidence="4" type="ORF">FD46_GL001536</name>
</gene>
<proteinExistence type="predicted"/>
<feature type="DNA-binding region" description="H-T-H motif" evidence="2">
    <location>
        <begin position="32"/>
        <end position="51"/>
    </location>
</feature>
<evidence type="ECO:0000256" key="2">
    <source>
        <dbReference type="PROSITE-ProRule" id="PRU00335"/>
    </source>
</evidence>
<name>A0A0R1MKF4_9LACO</name>
<dbReference type="InterPro" id="IPR001647">
    <property type="entry name" value="HTH_TetR"/>
</dbReference>
<dbReference type="PROSITE" id="PS50977">
    <property type="entry name" value="HTH_TETR_2"/>
    <property type="match status" value="1"/>
</dbReference>
<evidence type="ECO:0000259" key="3">
    <source>
        <dbReference type="PROSITE" id="PS50977"/>
    </source>
</evidence>
<keyword evidence="5" id="KW-1185">Reference proteome</keyword>
<dbReference type="InterPro" id="IPR009057">
    <property type="entry name" value="Homeodomain-like_sf"/>
</dbReference>
<dbReference type="AlphaFoldDB" id="A0A0R1MKF4"/>
<evidence type="ECO:0000256" key="1">
    <source>
        <dbReference type="ARBA" id="ARBA00023125"/>
    </source>
</evidence>
<dbReference type="PATRIC" id="fig|1423777.3.peg.1586"/>
<dbReference type="Gene3D" id="1.10.357.10">
    <property type="entry name" value="Tetracycline Repressor, domain 2"/>
    <property type="match status" value="1"/>
</dbReference>
<protein>
    <recommendedName>
        <fullName evidence="3">HTH tetR-type domain-containing protein</fullName>
    </recommendedName>
</protein>
<dbReference type="STRING" id="1423777.FD46_GL001536"/>
<sequence length="183" mass="20729">MLPGRPRDSDIESRTIKATQELLVSYTPDNITIDQIAQQAGVAKSTIYRRYASKKDIILAALINIKSLDLSELPFTDLKETVDIIADRFLKQYNNKTARSMLSVLFQTLNANNEIAKLYFEKHGLIQIEAFAKVLDHFDINTDSLILSDLLLHYSIGVFLMESIEQTPSILKNGLHQLLTAYQ</sequence>
<accession>A0A0R1MKF4</accession>
<dbReference type="OrthoDB" id="9810250at2"/>
<feature type="domain" description="HTH tetR-type" evidence="3">
    <location>
        <begin position="9"/>
        <end position="69"/>
    </location>
</feature>
<dbReference type="Proteomes" id="UP000051686">
    <property type="component" value="Unassembled WGS sequence"/>
</dbReference>
<dbReference type="RefSeq" id="WP_057896380.1">
    <property type="nucleotide sequence ID" value="NZ_AZEH01000039.1"/>
</dbReference>
<organism evidence="4 5">
    <name type="scientific">Liquorilactobacillus oeni DSM 19972</name>
    <dbReference type="NCBI Taxonomy" id="1423777"/>
    <lineage>
        <taxon>Bacteria</taxon>
        <taxon>Bacillati</taxon>
        <taxon>Bacillota</taxon>
        <taxon>Bacilli</taxon>
        <taxon>Lactobacillales</taxon>
        <taxon>Lactobacillaceae</taxon>
        <taxon>Liquorilactobacillus</taxon>
    </lineage>
</organism>
<dbReference type="SUPFAM" id="SSF46689">
    <property type="entry name" value="Homeodomain-like"/>
    <property type="match status" value="1"/>
</dbReference>
<dbReference type="Pfam" id="PF00440">
    <property type="entry name" value="TetR_N"/>
    <property type="match status" value="1"/>
</dbReference>